<dbReference type="InterPro" id="IPR006131">
    <property type="entry name" value="Asp_carbamoyltransf_Asp/Orn-bd"/>
</dbReference>
<dbReference type="PRINTS" id="PR00100">
    <property type="entry name" value="AOTCASE"/>
</dbReference>
<feature type="non-terminal residue" evidence="5">
    <location>
        <position position="1"/>
    </location>
</feature>
<protein>
    <submittedName>
        <fullName evidence="5">CAD isoform 3</fullName>
    </submittedName>
</protein>
<dbReference type="SUPFAM" id="SSF53671">
    <property type="entry name" value="Aspartate/ornithine carbamoyltransferase"/>
    <property type="match status" value="1"/>
</dbReference>
<dbReference type="AlphaFoldDB" id="A0A2J8NKU5"/>
<dbReference type="Proteomes" id="UP000236370">
    <property type="component" value="Unassembled WGS sequence"/>
</dbReference>
<gene>
    <name evidence="5" type="ORF">CK820_G0009538</name>
</gene>
<dbReference type="PANTHER" id="PTHR45753">
    <property type="entry name" value="ORNITHINE CARBAMOYLTRANSFERASE, MITOCHONDRIAL"/>
    <property type="match status" value="1"/>
</dbReference>
<name>A0A2J8NKU5_PANTR</name>
<sequence length="292" mass="32169">ASMFYEVSTRTSSSFAAAMARLGGAVLSFSEATSSVQKGESLADSVQTMSCYADVVVLRHPQPGAVELAAKHCRRPVINAGDGVGEHPTQALLDIFTIREELGTVNGMTITMVGDLKHGRTVHSLACLLTQYRVSLRYVAPPSLRMPPTVRAFVASRGTKQVRPSQPSLEAMEMWVGQSEPSAASTMALLNLQEEFESIEEALPDTDVLYMTRIQKERFGSTQEYEACFGQFILTPHIMTRAKKKMVVMHPMPRVNEISVEVDSDPRAAYFRQAENGMYIRMALLATVLGRF</sequence>
<dbReference type="FunFam" id="3.40.50.1370:FF:000052">
    <property type="match status" value="1"/>
</dbReference>
<dbReference type="PRINTS" id="PR00101">
    <property type="entry name" value="ATCASE"/>
</dbReference>
<organism evidence="5 6">
    <name type="scientific">Pan troglodytes</name>
    <name type="common">Chimpanzee</name>
    <dbReference type="NCBI Taxonomy" id="9598"/>
    <lineage>
        <taxon>Eukaryota</taxon>
        <taxon>Metazoa</taxon>
        <taxon>Chordata</taxon>
        <taxon>Craniata</taxon>
        <taxon>Vertebrata</taxon>
        <taxon>Euteleostomi</taxon>
        <taxon>Mammalia</taxon>
        <taxon>Eutheria</taxon>
        <taxon>Euarchontoglires</taxon>
        <taxon>Primates</taxon>
        <taxon>Haplorrhini</taxon>
        <taxon>Catarrhini</taxon>
        <taxon>Hominidae</taxon>
        <taxon>Pan</taxon>
    </lineage>
</organism>
<evidence type="ECO:0000259" key="3">
    <source>
        <dbReference type="Pfam" id="PF00185"/>
    </source>
</evidence>
<evidence type="ECO:0000313" key="6">
    <source>
        <dbReference type="Proteomes" id="UP000236370"/>
    </source>
</evidence>
<dbReference type="EMBL" id="NBAG03000227">
    <property type="protein sequence ID" value="PNI72391.1"/>
    <property type="molecule type" value="Genomic_DNA"/>
</dbReference>
<dbReference type="GO" id="GO:0044205">
    <property type="term" value="P:'de novo' UMP biosynthetic process"/>
    <property type="evidence" value="ECO:0007669"/>
    <property type="project" value="UniProtKB-UniPathway"/>
</dbReference>
<comment type="caution">
    <text evidence="5">The sequence shown here is derived from an EMBL/GenBank/DDBJ whole genome shotgun (WGS) entry which is preliminary data.</text>
</comment>
<dbReference type="Gene3D" id="3.40.50.1370">
    <property type="entry name" value="Aspartate/ornithine carbamoyltransferase"/>
    <property type="match status" value="2"/>
</dbReference>
<feature type="domain" description="Aspartate/ornithine carbamoyltransferase Asp/Orn-binding" evidence="3">
    <location>
        <begin position="107"/>
        <end position="287"/>
    </location>
</feature>
<feature type="domain" description="Aspartate/ornithine carbamoyltransferase carbamoyl-P binding" evidence="4">
    <location>
        <begin position="1"/>
        <end position="100"/>
    </location>
</feature>
<dbReference type="InterPro" id="IPR006132">
    <property type="entry name" value="Asp/Orn_carbamoyltranf_P-bd"/>
</dbReference>
<dbReference type="PANTHER" id="PTHR45753:SF6">
    <property type="entry name" value="ASPARTATE CARBAMOYLTRANSFERASE"/>
    <property type="match status" value="1"/>
</dbReference>
<reference evidence="5 6" key="1">
    <citation type="submission" date="2017-12" db="EMBL/GenBank/DDBJ databases">
        <title>High-resolution comparative analysis of great ape genomes.</title>
        <authorList>
            <person name="Pollen A."/>
            <person name="Hastie A."/>
            <person name="Hormozdiari F."/>
            <person name="Dougherty M."/>
            <person name="Liu R."/>
            <person name="Chaisson M."/>
            <person name="Hoppe E."/>
            <person name="Hill C."/>
            <person name="Pang A."/>
            <person name="Hillier L."/>
            <person name="Baker C."/>
            <person name="Armstrong J."/>
            <person name="Shendure J."/>
            <person name="Paten B."/>
            <person name="Wilson R."/>
            <person name="Chao H."/>
            <person name="Schneider V."/>
            <person name="Ventura M."/>
            <person name="Kronenberg Z."/>
            <person name="Murali S."/>
            <person name="Gordon D."/>
            <person name="Cantsilieris S."/>
            <person name="Munson K."/>
            <person name="Nelson B."/>
            <person name="Raja A."/>
            <person name="Underwood J."/>
            <person name="Diekhans M."/>
            <person name="Fiddes I."/>
            <person name="Haussler D."/>
            <person name="Eichler E."/>
        </authorList>
    </citation>
    <scope>NUCLEOTIDE SEQUENCE [LARGE SCALE GENOMIC DNA]</scope>
    <source>
        <strain evidence="5">Yerkes chimp pedigree #C0471</strain>
    </source>
</reference>
<keyword evidence="1 2" id="KW-0808">Transferase</keyword>
<evidence type="ECO:0000256" key="2">
    <source>
        <dbReference type="RuleBase" id="RU003634"/>
    </source>
</evidence>
<evidence type="ECO:0000256" key="1">
    <source>
        <dbReference type="ARBA" id="ARBA00022679"/>
    </source>
</evidence>
<dbReference type="NCBIfam" id="NF002032">
    <property type="entry name" value="PRK00856.1"/>
    <property type="match status" value="1"/>
</dbReference>
<dbReference type="GO" id="GO:0016743">
    <property type="term" value="F:carboxyl- or carbamoyltransferase activity"/>
    <property type="evidence" value="ECO:0007669"/>
    <property type="project" value="InterPro"/>
</dbReference>
<comment type="similarity">
    <text evidence="2">Belongs to the aspartate/ornithine carbamoyltransferase superfamily.</text>
</comment>
<evidence type="ECO:0000259" key="4">
    <source>
        <dbReference type="Pfam" id="PF02729"/>
    </source>
</evidence>
<evidence type="ECO:0000313" key="5">
    <source>
        <dbReference type="EMBL" id="PNI72391.1"/>
    </source>
</evidence>
<dbReference type="GO" id="GO:0016597">
    <property type="term" value="F:amino acid binding"/>
    <property type="evidence" value="ECO:0007669"/>
    <property type="project" value="InterPro"/>
</dbReference>
<dbReference type="GO" id="GO:0006520">
    <property type="term" value="P:amino acid metabolic process"/>
    <property type="evidence" value="ECO:0007669"/>
    <property type="project" value="InterPro"/>
</dbReference>
<dbReference type="Pfam" id="PF02729">
    <property type="entry name" value="OTCace_N"/>
    <property type="match status" value="1"/>
</dbReference>
<dbReference type="Pfam" id="PF00185">
    <property type="entry name" value="OTCace"/>
    <property type="match status" value="1"/>
</dbReference>
<proteinExistence type="inferred from homology"/>
<dbReference type="InterPro" id="IPR006130">
    <property type="entry name" value="Asp/Orn_carbamoylTrfase"/>
</dbReference>
<accession>A0A2J8NKU5</accession>
<dbReference type="InterPro" id="IPR036901">
    <property type="entry name" value="Asp/Orn_carbamoylTrfase_sf"/>
</dbReference>
<dbReference type="UniPathway" id="UPA00070">
    <property type="reaction ID" value="UER00116"/>
</dbReference>
<dbReference type="PROSITE" id="PS00097">
    <property type="entry name" value="CARBAMOYLTRANSFERASE"/>
    <property type="match status" value="1"/>
</dbReference>